<reference evidence="2 3" key="1">
    <citation type="submission" date="2018-08" db="EMBL/GenBank/DDBJ databases">
        <title>Recombination of ecologically and evolutionarily significant loci maintains genetic cohesion in the Pseudomonas syringae species complex.</title>
        <authorList>
            <person name="Dillon M."/>
            <person name="Thakur S."/>
            <person name="Almeida R.N.D."/>
            <person name="Weir B.S."/>
            <person name="Guttman D.S."/>
        </authorList>
    </citation>
    <scope>NUCLEOTIDE SEQUENCE [LARGE SCALE GENOMIC DNA]</scope>
    <source>
        <strain evidence="2 3">ICMP 4330</strain>
    </source>
</reference>
<gene>
    <name evidence="2" type="ORF">ALQ28_200008</name>
</gene>
<accession>A0A3M4AKJ1</accession>
<feature type="region of interest" description="Disordered" evidence="1">
    <location>
        <begin position="83"/>
        <end position="109"/>
    </location>
</feature>
<organism evidence="2 3">
    <name type="scientific">Pseudomonas syringae pv. delphinii</name>
    <dbReference type="NCBI Taxonomy" id="192088"/>
    <lineage>
        <taxon>Bacteria</taxon>
        <taxon>Pseudomonadati</taxon>
        <taxon>Pseudomonadota</taxon>
        <taxon>Gammaproteobacteria</taxon>
        <taxon>Pseudomonadales</taxon>
        <taxon>Pseudomonadaceae</taxon>
        <taxon>Pseudomonas</taxon>
    </lineage>
</organism>
<dbReference type="Proteomes" id="UP000267908">
    <property type="component" value="Unassembled WGS sequence"/>
</dbReference>
<evidence type="ECO:0000256" key="1">
    <source>
        <dbReference type="SAM" id="MobiDB-lite"/>
    </source>
</evidence>
<dbReference type="AlphaFoldDB" id="A0A3M4AKJ1"/>
<sequence>MAISLQWNWTASDKPCRHRSLRRSSSLVRCIGRRKRSGLSRKVLTLETEEVEGKVIQNRFFVSASNLILARLRFQERTQRIQNGIPTRSAGTISDLPDAYRSSRSSAQR</sequence>
<evidence type="ECO:0000313" key="2">
    <source>
        <dbReference type="EMBL" id="RMP07202.1"/>
    </source>
</evidence>
<evidence type="ECO:0000313" key="3">
    <source>
        <dbReference type="Proteomes" id="UP000267908"/>
    </source>
</evidence>
<feature type="compositionally biased region" description="Polar residues" evidence="1">
    <location>
        <begin position="83"/>
        <end position="92"/>
    </location>
</feature>
<name>A0A3M4AKJ1_9PSED</name>
<proteinExistence type="predicted"/>
<dbReference type="EMBL" id="RBQG01000314">
    <property type="protein sequence ID" value="RMP07202.1"/>
    <property type="molecule type" value="Genomic_DNA"/>
</dbReference>
<comment type="caution">
    <text evidence="2">The sequence shown here is derived from an EMBL/GenBank/DDBJ whole genome shotgun (WGS) entry which is preliminary data.</text>
</comment>
<protein>
    <submittedName>
        <fullName evidence="2">Uncharacterized protein</fullName>
    </submittedName>
</protein>